<accession>A0ABX9MYT4</accession>
<dbReference type="RefSeq" id="WP_119441550.1">
    <property type="nucleotide sequence ID" value="NZ_CP170494.1"/>
</dbReference>
<evidence type="ECO:0000256" key="3">
    <source>
        <dbReference type="SAM" id="SignalP"/>
    </source>
</evidence>
<proteinExistence type="inferred from homology"/>
<name>A0ABX9MYT4_9BURK</name>
<dbReference type="Gene3D" id="3.40.50.2300">
    <property type="match status" value="2"/>
</dbReference>
<keyword evidence="2 3" id="KW-0732">Signal</keyword>
<dbReference type="Proteomes" id="UP000266483">
    <property type="component" value="Unassembled WGS sequence"/>
</dbReference>
<evidence type="ECO:0000313" key="5">
    <source>
        <dbReference type="EMBL" id="RII83146.1"/>
    </source>
</evidence>
<protein>
    <submittedName>
        <fullName evidence="5">Branched-chain amino acid ABC transporter substrate-binding protein</fullName>
    </submittedName>
</protein>
<evidence type="ECO:0000256" key="1">
    <source>
        <dbReference type="ARBA" id="ARBA00010062"/>
    </source>
</evidence>
<reference evidence="5 6" key="1">
    <citation type="submission" date="2017-08" db="EMBL/GenBank/DDBJ databases">
        <title>Pusillimonas indicus sp. nov., a member of the family Alcaligenaceae isolated from surface seawater.</title>
        <authorList>
            <person name="Li J."/>
        </authorList>
    </citation>
    <scope>NUCLEOTIDE SEQUENCE [LARGE SCALE GENOMIC DNA]</scope>
    <source>
        <strain evidence="5 6">17-4A</strain>
    </source>
</reference>
<dbReference type="PANTHER" id="PTHR30483">
    <property type="entry name" value="LEUCINE-SPECIFIC-BINDING PROTEIN"/>
    <property type="match status" value="1"/>
</dbReference>
<dbReference type="InterPro" id="IPR028082">
    <property type="entry name" value="Peripla_BP_I"/>
</dbReference>
<keyword evidence="6" id="KW-1185">Reference proteome</keyword>
<dbReference type="InterPro" id="IPR028081">
    <property type="entry name" value="Leu-bd"/>
</dbReference>
<dbReference type="EMBL" id="NQOU01000002">
    <property type="protein sequence ID" value="RII83146.1"/>
    <property type="molecule type" value="Genomic_DNA"/>
</dbReference>
<dbReference type="Pfam" id="PF13458">
    <property type="entry name" value="Peripla_BP_6"/>
    <property type="match status" value="1"/>
</dbReference>
<feature type="domain" description="Leucine-binding protein" evidence="4">
    <location>
        <begin position="27"/>
        <end position="368"/>
    </location>
</feature>
<feature type="signal peptide" evidence="3">
    <location>
        <begin position="1"/>
        <end position="24"/>
    </location>
</feature>
<organism evidence="5 6">
    <name type="scientific">Neopusillimonas maritima</name>
    <dbReference type="NCBI Taxonomy" id="2026239"/>
    <lineage>
        <taxon>Bacteria</taxon>
        <taxon>Pseudomonadati</taxon>
        <taxon>Pseudomonadota</taxon>
        <taxon>Betaproteobacteria</taxon>
        <taxon>Burkholderiales</taxon>
        <taxon>Alcaligenaceae</taxon>
        <taxon>Neopusillimonas</taxon>
    </lineage>
</organism>
<gene>
    <name evidence="5" type="ORF">CJO09_05940</name>
</gene>
<comment type="caution">
    <text evidence="5">The sequence shown here is derived from an EMBL/GenBank/DDBJ whole genome shotgun (WGS) entry which is preliminary data.</text>
</comment>
<dbReference type="PANTHER" id="PTHR30483:SF6">
    <property type="entry name" value="PERIPLASMIC BINDING PROTEIN OF ABC TRANSPORTER FOR NATURAL AMINO ACIDS"/>
    <property type="match status" value="1"/>
</dbReference>
<dbReference type="SUPFAM" id="SSF53822">
    <property type="entry name" value="Periplasmic binding protein-like I"/>
    <property type="match status" value="1"/>
</dbReference>
<evidence type="ECO:0000256" key="2">
    <source>
        <dbReference type="ARBA" id="ARBA00022729"/>
    </source>
</evidence>
<comment type="similarity">
    <text evidence="1">Belongs to the leucine-binding protein family.</text>
</comment>
<evidence type="ECO:0000259" key="4">
    <source>
        <dbReference type="Pfam" id="PF13458"/>
    </source>
</evidence>
<feature type="chain" id="PRO_5046445449" evidence="3">
    <location>
        <begin position="25"/>
        <end position="393"/>
    </location>
</feature>
<dbReference type="CDD" id="cd20013">
    <property type="entry name" value="PBP1_RPA0985_benzoate-like"/>
    <property type="match status" value="1"/>
</dbReference>
<dbReference type="InterPro" id="IPR051010">
    <property type="entry name" value="BCAA_transport"/>
</dbReference>
<sequence length="393" mass="42228">MIKKIGRVVFAAAAFALSLTTAGAEVVKVGVIGPFSGPFAGAFGTPFKQGIEAYVEMHGTKAGGNEVEFIYRDLAGPDPQKARSLAQELVVKDKVQYLAGVVFTPNALAIAPLSQSAEIPLVIFNASTSVVVSKSDYFVRTSNTLPQVTVPVAQYALDQGVKTVVTIVSDYGPGIDAEKAFTKTLEGGGGKVIEQIRMPLNTTDFGPFLQKIRSIKPDALFTFLPFGPPTFGFVKAYNDNKLKDEGIKFLGTAETQESDLQALGDGAIGLETAYFYSGAHETKENDAFKKALKKVDPDAIANPATVSAFDGTHVLYKMIEATNGQANGSEAVNAVKGLSWESPRGPVTIDSKTRDIIQNVYMRRVERDSNDMLINREFKVYEAQPDHGLTLGD</sequence>
<evidence type="ECO:0000313" key="6">
    <source>
        <dbReference type="Proteomes" id="UP000266483"/>
    </source>
</evidence>